<proteinExistence type="predicted"/>
<organism evidence="1 2">
    <name type="scientific">Halocaridina rubra</name>
    <name type="common">Hawaiian red shrimp</name>
    <dbReference type="NCBI Taxonomy" id="373956"/>
    <lineage>
        <taxon>Eukaryota</taxon>
        <taxon>Metazoa</taxon>
        <taxon>Ecdysozoa</taxon>
        <taxon>Arthropoda</taxon>
        <taxon>Crustacea</taxon>
        <taxon>Multicrustacea</taxon>
        <taxon>Malacostraca</taxon>
        <taxon>Eumalacostraca</taxon>
        <taxon>Eucarida</taxon>
        <taxon>Decapoda</taxon>
        <taxon>Pleocyemata</taxon>
        <taxon>Caridea</taxon>
        <taxon>Atyoidea</taxon>
        <taxon>Atyidae</taxon>
        <taxon>Halocaridina</taxon>
    </lineage>
</organism>
<evidence type="ECO:0000313" key="2">
    <source>
        <dbReference type="Proteomes" id="UP001381693"/>
    </source>
</evidence>
<gene>
    <name evidence="1" type="ORF">SK128_019074</name>
</gene>
<dbReference type="AlphaFoldDB" id="A0AAN9A790"/>
<accession>A0AAN9A790</accession>
<sequence>MNKSPTSTSKFLPCLRNSLRHLCPQGGHPVELSLTLSTFKAKVPIPQDTYIKEPWIVLDIISRSTDPIHFLQLPQANFQTPIPQHHEICRIIGSYWSGQLPYRSSSVSIDEIAS</sequence>
<comment type="caution">
    <text evidence="1">The sequence shown here is derived from an EMBL/GenBank/DDBJ whole genome shotgun (WGS) entry which is preliminary data.</text>
</comment>
<evidence type="ECO:0000313" key="1">
    <source>
        <dbReference type="EMBL" id="KAK7074785.1"/>
    </source>
</evidence>
<protein>
    <submittedName>
        <fullName evidence="1">Uncharacterized protein</fullName>
    </submittedName>
</protein>
<dbReference type="EMBL" id="JAXCGZ010011456">
    <property type="protein sequence ID" value="KAK7074785.1"/>
    <property type="molecule type" value="Genomic_DNA"/>
</dbReference>
<keyword evidence="2" id="KW-1185">Reference proteome</keyword>
<name>A0AAN9A790_HALRR</name>
<dbReference type="Proteomes" id="UP001381693">
    <property type="component" value="Unassembled WGS sequence"/>
</dbReference>
<reference evidence="1 2" key="1">
    <citation type="submission" date="2023-11" db="EMBL/GenBank/DDBJ databases">
        <title>Halocaridina rubra genome assembly.</title>
        <authorList>
            <person name="Smith C."/>
        </authorList>
    </citation>
    <scope>NUCLEOTIDE SEQUENCE [LARGE SCALE GENOMIC DNA]</scope>
    <source>
        <strain evidence="1">EP-1</strain>
        <tissue evidence="1">Whole</tissue>
    </source>
</reference>